<protein>
    <recommendedName>
        <fullName evidence="3">Fas apoptotic inhibitory molecule 1</fullName>
    </recommendedName>
</protein>
<comment type="caution">
    <text evidence="1">The sequence shown here is derived from an EMBL/GenBank/DDBJ whole genome shotgun (WGS) entry which is preliminary data.</text>
</comment>
<dbReference type="InterPro" id="IPR010695">
    <property type="entry name" value="FAIM1"/>
</dbReference>
<accession>A0AAW1D717</accession>
<dbReference type="PANTHER" id="PTHR13088">
    <property type="entry name" value="FAS APOPTOTIC INHIBITORY MOLECULE FAIM"/>
    <property type="match status" value="1"/>
</dbReference>
<dbReference type="Proteomes" id="UP001461498">
    <property type="component" value="Unassembled WGS sequence"/>
</dbReference>
<evidence type="ECO:0000313" key="1">
    <source>
        <dbReference type="EMBL" id="KAK9506809.1"/>
    </source>
</evidence>
<dbReference type="InterPro" id="IPR038513">
    <property type="entry name" value="FAIM1_dom_sf"/>
</dbReference>
<gene>
    <name evidence="1" type="ORF">O3M35_008676</name>
</gene>
<reference evidence="1 2" key="1">
    <citation type="submission" date="2022-12" db="EMBL/GenBank/DDBJ databases">
        <title>Chromosome-level genome assembly of true bugs.</title>
        <authorList>
            <person name="Ma L."/>
            <person name="Li H."/>
        </authorList>
    </citation>
    <scope>NUCLEOTIDE SEQUENCE [LARGE SCALE GENOMIC DNA]</scope>
    <source>
        <strain evidence="1">Lab_2022b</strain>
    </source>
</reference>
<dbReference type="Gene3D" id="2.40.128.180">
    <property type="match status" value="2"/>
</dbReference>
<dbReference type="FunFam" id="2.40.128.180:FF:000001">
    <property type="entry name" value="Fas apoptotic inhibitory molecule 1"/>
    <property type="match status" value="1"/>
</dbReference>
<proteinExistence type="predicted"/>
<dbReference type="EMBL" id="JAPXFL010000005">
    <property type="protein sequence ID" value="KAK9506809.1"/>
    <property type="molecule type" value="Genomic_DNA"/>
</dbReference>
<dbReference type="AlphaFoldDB" id="A0AAW1D717"/>
<keyword evidence="2" id="KW-1185">Reference proteome</keyword>
<evidence type="ECO:0008006" key="3">
    <source>
        <dbReference type="Google" id="ProtNLM"/>
    </source>
</evidence>
<name>A0AAW1D717_9HEMI</name>
<organism evidence="1 2">
    <name type="scientific">Rhynocoris fuscipes</name>
    <dbReference type="NCBI Taxonomy" id="488301"/>
    <lineage>
        <taxon>Eukaryota</taxon>
        <taxon>Metazoa</taxon>
        <taxon>Ecdysozoa</taxon>
        <taxon>Arthropoda</taxon>
        <taxon>Hexapoda</taxon>
        <taxon>Insecta</taxon>
        <taxon>Pterygota</taxon>
        <taxon>Neoptera</taxon>
        <taxon>Paraneoptera</taxon>
        <taxon>Hemiptera</taxon>
        <taxon>Heteroptera</taxon>
        <taxon>Panheteroptera</taxon>
        <taxon>Cimicomorpha</taxon>
        <taxon>Reduviidae</taxon>
        <taxon>Harpactorinae</taxon>
        <taxon>Harpactorini</taxon>
        <taxon>Rhynocoris</taxon>
    </lineage>
</organism>
<dbReference type="GO" id="GO:1902042">
    <property type="term" value="P:negative regulation of extrinsic apoptotic signaling pathway via death domain receptors"/>
    <property type="evidence" value="ECO:0007669"/>
    <property type="project" value="TreeGrafter"/>
</dbReference>
<sequence>MSSDIVAIWKVPLSDRLYIIEFQHGTASGKRVITVNNKEVFREDWMFKLVGDQEFKIGDVPCVIKIEPVSGFSYQYSLVVDGKPLEEFTKRRSDRACTWTIGDEHRIVLEKDTLDIWVDGKKVDATGEFIEGGTETHFTIGEDIACIKAVSSYNRKEGIIYSLVYNNQVIPQEEEC</sequence>
<evidence type="ECO:0000313" key="2">
    <source>
        <dbReference type="Proteomes" id="UP001461498"/>
    </source>
</evidence>
<dbReference type="PANTHER" id="PTHR13088:SF3">
    <property type="entry name" value="FAS APOPTOTIC INHIBITORY MOLECULE 1"/>
    <property type="match status" value="1"/>
</dbReference>
<dbReference type="Pfam" id="PF06905">
    <property type="entry name" value="FAIM1"/>
    <property type="match status" value="1"/>
</dbReference>